<comment type="caution">
    <text evidence="1">The sequence shown here is derived from an EMBL/GenBank/DDBJ whole genome shotgun (WGS) entry which is preliminary data.</text>
</comment>
<evidence type="ECO:0000313" key="2">
    <source>
        <dbReference type="Proteomes" id="UP000193642"/>
    </source>
</evidence>
<evidence type="ECO:0000313" key="1">
    <source>
        <dbReference type="EMBL" id="ORY40705.1"/>
    </source>
</evidence>
<dbReference type="AlphaFoldDB" id="A0A1Y2C315"/>
<organism evidence="1 2">
    <name type="scientific">Rhizoclosmatium globosum</name>
    <dbReference type="NCBI Taxonomy" id="329046"/>
    <lineage>
        <taxon>Eukaryota</taxon>
        <taxon>Fungi</taxon>
        <taxon>Fungi incertae sedis</taxon>
        <taxon>Chytridiomycota</taxon>
        <taxon>Chytridiomycota incertae sedis</taxon>
        <taxon>Chytridiomycetes</taxon>
        <taxon>Chytridiales</taxon>
        <taxon>Chytriomycetaceae</taxon>
        <taxon>Rhizoclosmatium</taxon>
    </lineage>
</organism>
<protein>
    <submittedName>
        <fullName evidence="1">Uncharacterized protein</fullName>
    </submittedName>
</protein>
<gene>
    <name evidence="1" type="ORF">BCR33DRAFT_852601</name>
</gene>
<dbReference type="Proteomes" id="UP000193642">
    <property type="component" value="Unassembled WGS sequence"/>
</dbReference>
<accession>A0A1Y2C315</accession>
<name>A0A1Y2C315_9FUNG</name>
<sequence length="510" mass="56822">MAPFTTASSPILWTRCVCSTVHDFSENVSLWIGRIHHFQLQKFANAHPSKRPTLPVFLDEAQIMLTKHLDMFLSSNTLDTRPLYIAVTRAHRKIFFQSFTQFPLAVLGTELSLDLAKEAITSSVLKQKYMDIIISNCYDSPEAVQKYLEPTIGILPRKYAALLVGRPRLASSLIENHFLDPSQSISALVMKLFNQEANEMSTRFSELYTMFPSSKASIDGVLSLLDDSLGNYLLGKGPIVIETSLKLLFESGIGRLKSDKNGIRVVELSEPFVIAGFMRTSRERTLESSFEFESLVALKVVETLKHPQPVENCAFLTDSLKKKFAGKLIKLRMPFVEGHPSFIQALNSTTSSLVQFLTSPSAPIAAPDIRTGPDLVAVLEILSSTLFLEDNILLLIQCKYVKDAVDLDRDILRTTTFSRLFTAKNGETYLSRSAEFINLKAALPLLNIKYTCGAGVIFPAQFSAQKLSLLRNHASNSNVVLFAASDEEKLLEPNLFDDSEVLLLNELKAK</sequence>
<reference evidence="1 2" key="1">
    <citation type="submission" date="2016-07" db="EMBL/GenBank/DDBJ databases">
        <title>Pervasive Adenine N6-methylation of Active Genes in Fungi.</title>
        <authorList>
            <consortium name="DOE Joint Genome Institute"/>
            <person name="Mondo S.J."/>
            <person name="Dannebaum R.O."/>
            <person name="Kuo R.C."/>
            <person name="Labutti K."/>
            <person name="Haridas S."/>
            <person name="Kuo A."/>
            <person name="Salamov A."/>
            <person name="Ahrendt S.R."/>
            <person name="Lipzen A."/>
            <person name="Sullivan W."/>
            <person name="Andreopoulos W.B."/>
            <person name="Clum A."/>
            <person name="Lindquist E."/>
            <person name="Daum C."/>
            <person name="Ramamoorthy G.K."/>
            <person name="Gryganskyi A."/>
            <person name="Culley D."/>
            <person name="Magnuson J.K."/>
            <person name="James T.Y."/>
            <person name="O'Malley M.A."/>
            <person name="Stajich J.E."/>
            <person name="Spatafora J.W."/>
            <person name="Visel A."/>
            <person name="Grigoriev I.V."/>
        </authorList>
    </citation>
    <scope>NUCLEOTIDE SEQUENCE [LARGE SCALE GENOMIC DNA]</scope>
    <source>
        <strain evidence="1 2">JEL800</strain>
    </source>
</reference>
<proteinExistence type="predicted"/>
<keyword evidence="2" id="KW-1185">Reference proteome</keyword>
<dbReference type="EMBL" id="MCGO01000034">
    <property type="protein sequence ID" value="ORY40705.1"/>
    <property type="molecule type" value="Genomic_DNA"/>
</dbReference>
<dbReference type="OrthoDB" id="10525787at2759"/>